<dbReference type="KEGG" id="ehx:EMIHUDRAFT_465808"/>
<dbReference type="AlphaFoldDB" id="A0A0D3I6V0"/>
<name>A0A0D3I6V0_EMIH1</name>
<dbReference type="HOGENOM" id="CLU_1149036_0_0_1"/>
<evidence type="ECO:0000256" key="1">
    <source>
        <dbReference type="SAM" id="MobiDB-lite"/>
    </source>
</evidence>
<dbReference type="Proteomes" id="UP000013827">
    <property type="component" value="Unassembled WGS sequence"/>
</dbReference>
<dbReference type="PaxDb" id="2903-EOD06985"/>
<feature type="region of interest" description="Disordered" evidence="1">
    <location>
        <begin position="217"/>
        <end position="242"/>
    </location>
</feature>
<organism evidence="2 3">
    <name type="scientific">Emiliania huxleyi (strain CCMP1516)</name>
    <dbReference type="NCBI Taxonomy" id="280463"/>
    <lineage>
        <taxon>Eukaryota</taxon>
        <taxon>Haptista</taxon>
        <taxon>Haptophyta</taxon>
        <taxon>Prymnesiophyceae</taxon>
        <taxon>Isochrysidales</taxon>
        <taxon>Noelaerhabdaceae</taxon>
        <taxon>Emiliania</taxon>
    </lineage>
</organism>
<feature type="region of interest" description="Disordered" evidence="1">
    <location>
        <begin position="66"/>
        <end position="145"/>
    </location>
</feature>
<keyword evidence="3" id="KW-1185">Reference proteome</keyword>
<protein>
    <submittedName>
        <fullName evidence="2">Uncharacterized protein</fullName>
    </submittedName>
</protein>
<accession>A0A0D3I6V0</accession>
<proteinExistence type="predicted"/>
<evidence type="ECO:0000313" key="3">
    <source>
        <dbReference type="Proteomes" id="UP000013827"/>
    </source>
</evidence>
<sequence length="242" mass="25233">MVTNAQTAWQALYTGEEVPQFETMQDFMAWAQTDPNQMRVRPGANNLPEGQPASALHWYERTGGGVLDGGSAFSPDAQAPQSRQQAPVTAAADPVSTDSPSFGERARGRDQLGRASVGLGLGGGVCPRGEPRQLDEQPALGGPHSAALAKGRASRRVPAALPQHAALTAPGRQPGGRRRREVAAHLTSFGGLGAAGFRPLCDCSLRRLWHRVAHRAADGECSPALPPTPPPGRGSGACCTPG</sequence>
<dbReference type="GeneID" id="17253133"/>
<reference evidence="3" key="1">
    <citation type="journal article" date="2013" name="Nature">
        <title>Pan genome of the phytoplankton Emiliania underpins its global distribution.</title>
        <authorList>
            <person name="Read B.A."/>
            <person name="Kegel J."/>
            <person name="Klute M.J."/>
            <person name="Kuo A."/>
            <person name="Lefebvre S.C."/>
            <person name="Maumus F."/>
            <person name="Mayer C."/>
            <person name="Miller J."/>
            <person name="Monier A."/>
            <person name="Salamov A."/>
            <person name="Young J."/>
            <person name="Aguilar M."/>
            <person name="Claverie J.M."/>
            <person name="Frickenhaus S."/>
            <person name="Gonzalez K."/>
            <person name="Herman E.K."/>
            <person name="Lin Y.C."/>
            <person name="Napier J."/>
            <person name="Ogata H."/>
            <person name="Sarno A.F."/>
            <person name="Shmutz J."/>
            <person name="Schroeder D."/>
            <person name="de Vargas C."/>
            <person name="Verret F."/>
            <person name="von Dassow P."/>
            <person name="Valentin K."/>
            <person name="Van de Peer Y."/>
            <person name="Wheeler G."/>
            <person name="Dacks J.B."/>
            <person name="Delwiche C.F."/>
            <person name="Dyhrman S.T."/>
            <person name="Glockner G."/>
            <person name="John U."/>
            <person name="Richards T."/>
            <person name="Worden A.Z."/>
            <person name="Zhang X."/>
            <person name="Grigoriev I.V."/>
            <person name="Allen A.E."/>
            <person name="Bidle K."/>
            <person name="Borodovsky M."/>
            <person name="Bowler C."/>
            <person name="Brownlee C."/>
            <person name="Cock J.M."/>
            <person name="Elias M."/>
            <person name="Gladyshev V.N."/>
            <person name="Groth M."/>
            <person name="Guda C."/>
            <person name="Hadaegh A."/>
            <person name="Iglesias-Rodriguez M.D."/>
            <person name="Jenkins J."/>
            <person name="Jones B.M."/>
            <person name="Lawson T."/>
            <person name="Leese F."/>
            <person name="Lindquist E."/>
            <person name="Lobanov A."/>
            <person name="Lomsadze A."/>
            <person name="Malik S.B."/>
            <person name="Marsh M.E."/>
            <person name="Mackinder L."/>
            <person name="Mock T."/>
            <person name="Mueller-Roeber B."/>
            <person name="Pagarete A."/>
            <person name="Parker M."/>
            <person name="Probert I."/>
            <person name="Quesneville H."/>
            <person name="Raines C."/>
            <person name="Rensing S.A."/>
            <person name="Riano-Pachon D.M."/>
            <person name="Richier S."/>
            <person name="Rokitta S."/>
            <person name="Shiraiwa Y."/>
            <person name="Soanes D.M."/>
            <person name="van der Giezen M."/>
            <person name="Wahlund T.M."/>
            <person name="Williams B."/>
            <person name="Wilson W."/>
            <person name="Wolfe G."/>
            <person name="Wurch L.L."/>
        </authorList>
    </citation>
    <scope>NUCLEOTIDE SEQUENCE</scope>
</reference>
<reference evidence="2" key="2">
    <citation type="submission" date="2024-10" db="UniProtKB">
        <authorList>
            <consortium name="EnsemblProtists"/>
        </authorList>
    </citation>
    <scope>IDENTIFICATION</scope>
</reference>
<evidence type="ECO:0000313" key="2">
    <source>
        <dbReference type="EnsemblProtists" id="EOD06985"/>
    </source>
</evidence>
<dbReference type="EnsemblProtists" id="EOD06985">
    <property type="protein sequence ID" value="EOD06985"/>
    <property type="gene ID" value="EMIHUDRAFT_465808"/>
</dbReference>
<dbReference type="RefSeq" id="XP_005759414.1">
    <property type="nucleotide sequence ID" value="XM_005759357.1"/>
</dbReference>